<evidence type="ECO:0000313" key="6">
    <source>
        <dbReference type="Proteomes" id="UP000196027"/>
    </source>
</evidence>
<keyword evidence="1" id="KW-0805">Transcription regulation</keyword>
<dbReference type="KEGG" id="ome:OLMES_0225"/>
<evidence type="ECO:0000313" key="5">
    <source>
        <dbReference type="EMBL" id="ARU54331.1"/>
    </source>
</evidence>
<dbReference type="OrthoDB" id="5722175at2"/>
<dbReference type="InterPro" id="IPR020449">
    <property type="entry name" value="Tscrpt_reg_AraC-type_HTH"/>
</dbReference>
<name>A0A1Y0I1Q2_9GAMM</name>
<keyword evidence="2" id="KW-0238">DNA-binding</keyword>
<dbReference type="GO" id="GO:0005829">
    <property type="term" value="C:cytosol"/>
    <property type="evidence" value="ECO:0007669"/>
    <property type="project" value="TreeGrafter"/>
</dbReference>
<dbReference type="SUPFAM" id="SSF46689">
    <property type="entry name" value="Homeodomain-like"/>
    <property type="match status" value="1"/>
</dbReference>
<keyword evidence="6" id="KW-1185">Reference proteome</keyword>
<protein>
    <submittedName>
        <fullName evidence="5">AraC family transcriptional regulator</fullName>
    </submittedName>
</protein>
<dbReference type="RefSeq" id="WP_087459548.1">
    <property type="nucleotide sequence ID" value="NZ_CP021425.1"/>
</dbReference>
<dbReference type="AlphaFoldDB" id="A0A1Y0I1Q2"/>
<evidence type="ECO:0000256" key="1">
    <source>
        <dbReference type="ARBA" id="ARBA00023015"/>
    </source>
</evidence>
<dbReference type="InterPro" id="IPR009057">
    <property type="entry name" value="Homeodomain-like_sf"/>
</dbReference>
<dbReference type="Gene3D" id="1.10.10.60">
    <property type="entry name" value="Homeodomain-like"/>
    <property type="match status" value="1"/>
</dbReference>
<dbReference type="Pfam" id="PF12625">
    <property type="entry name" value="Arabinose_bd"/>
    <property type="match status" value="1"/>
</dbReference>
<keyword evidence="3" id="KW-0804">Transcription</keyword>
<dbReference type="PROSITE" id="PS01124">
    <property type="entry name" value="HTH_ARAC_FAMILY_2"/>
    <property type="match status" value="1"/>
</dbReference>
<feature type="domain" description="HTH araC/xylS-type" evidence="4">
    <location>
        <begin position="240"/>
        <end position="345"/>
    </location>
</feature>
<dbReference type="Proteomes" id="UP000196027">
    <property type="component" value="Chromosome"/>
</dbReference>
<dbReference type="InterPro" id="IPR018060">
    <property type="entry name" value="HTH_AraC"/>
</dbReference>
<accession>A0A1Y0I1Q2</accession>
<dbReference type="SMART" id="SM00342">
    <property type="entry name" value="HTH_ARAC"/>
    <property type="match status" value="1"/>
</dbReference>
<dbReference type="GO" id="GO:0000976">
    <property type="term" value="F:transcription cis-regulatory region binding"/>
    <property type="evidence" value="ECO:0007669"/>
    <property type="project" value="TreeGrafter"/>
</dbReference>
<evidence type="ECO:0000259" key="4">
    <source>
        <dbReference type="PROSITE" id="PS01124"/>
    </source>
</evidence>
<proteinExistence type="predicted"/>
<gene>
    <name evidence="5" type="ORF">OLMES_0225</name>
</gene>
<reference evidence="5 6" key="1">
    <citation type="submission" date="2017-05" db="EMBL/GenBank/DDBJ databases">
        <title>Genomic insights into alkan degradation activity of Oleiphilus messinensis.</title>
        <authorList>
            <person name="Kozyavkin S.A."/>
            <person name="Slesarev A.I."/>
            <person name="Golyshin P.N."/>
            <person name="Korzhenkov A."/>
            <person name="Golyshina O.N."/>
            <person name="Toshchakov S.V."/>
        </authorList>
    </citation>
    <scope>NUCLEOTIDE SEQUENCE [LARGE SCALE GENOMIC DNA]</scope>
    <source>
        <strain evidence="5 6">ME102</strain>
    </source>
</reference>
<dbReference type="PANTHER" id="PTHR47894">
    <property type="entry name" value="HTH-TYPE TRANSCRIPTIONAL REGULATOR GADX"/>
    <property type="match status" value="1"/>
</dbReference>
<organism evidence="5 6">
    <name type="scientific">Oleiphilus messinensis</name>
    <dbReference type="NCBI Taxonomy" id="141451"/>
    <lineage>
        <taxon>Bacteria</taxon>
        <taxon>Pseudomonadati</taxon>
        <taxon>Pseudomonadota</taxon>
        <taxon>Gammaproteobacteria</taxon>
        <taxon>Oceanospirillales</taxon>
        <taxon>Oleiphilaceae</taxon>
        <taxon>Oleiphilus</taxon>
    </lineage>
</organism>
<evidence type="ECO:0000256" key="3">
    <source>
        <dbReference type="ARBA" id="ARBA00023163"/>
    </source>
</evidence>
<dbReference type="Pfam" id="PF12833">
    <property type="entry name" value="HTH_18"/>
    <property type="match status" value="1"/>
</dbReference>
<dbReference type="PANTHER" id="PTHR47894:SF1">
    <property type="entry name" value="HTH-TYPE TRANSCRIPTIONAL REGULATOR VQSM"/>
    <property type="match status" value="1"/>
</dbReference>
<dbReference type="GO" id="GO:0003700">
    <property type="term" value="F:DNA-binding transcription factor activity"/>
    <property type="evidence" value="ECO:0007669"/>
    <property type="project" value="InterPro"/>
</dbReference>
<dbReference type="EMBL" id="CP021425">
    <property type="protein sequence ID" value="ARU54331.1"/>
    <property type="molecule type" value="Genomic_DNA"/>
</dbReference>
<sequence length="351" mass="40426">MTDPKSSKRESFWRQLPVQSIYPQTYLNIAQERGGNIERIFARSSFPQEILQRQNAEINFLQMHDLVQCVLDEVGNDGIGIEVGLRLPPTAFGNLGYAILCSATMQDAVALCARYWYLLGRGLSISQQHTDPFYIIDLTPTVPFPKPMTHLVFESTMASFYRGFQVLVDCTDDDMEIWFAAPRPDYADKVEAKIGCVHYGMPANQFRFRSELLSRSLAMHNPIGLKFALEQCAREEAMIEKSSFKLREKVQQQMVFGREGYPTLQDMSNQLNMTSRTLRRRLESEGTNFKNLLEEAKRRDAIQLLDDDKMEIQQIATLLGYQDPANFTRAFRQWTGQTPSQYRTTRDQSRL</sequence>
<dbReference type="PRINTS" id="PR00032">
    <property type="entry name" value="HTHARAC"/>
</dbReference>
<evidence type="ECO:0000256" key="2">
    <source>
        <dbReference type="ARBA" id="ARBA00023125"/>
    </source>
</evidence>
<dbReference type="InterPro" id="IPR032687">
    <property type="entry name" value="AraC-type_N"/>
</dbReference>